<evidence type="ECO:0000313" key="4">
    <source>
        <dbReference type="EMBL" id="CAG5124724.1"/>
    </source>
</evidence>
<name>A0A8S3Z5L8_9EUPU</name>
<evidence type="ECO:0000313" key="5">
    <source>
        <dbReference type="Proteomes" id="UP000678393"/>
    </source>
</evidence>
<keyword evidence="5" id="KW-1185">Reference proteome</keyword>
<gene>
    <name evidence="4" type="ORF">CUNI_LOCUS10282</name>
</gene>
<keyword evidence="1" id="KW-0433">Leucine-rich repeat</keyword>
<dbReference type="Gene3D" id="3.80.10.10">
    <property type="entry name" value="Ribonuclease Inhibitor"/>
    <property type="match status" value="3"/>
</dbReference>
<dbReference type="SUPFAM" id="SSF52058">
    <property type="entry name" value="L domain-like"/>
    <property type="match status" value="2"/>
</dbReference>
<feature type="signal peptide" evidence="3">
    <location>
        <begin position="1"/>
        <end position="23"/>
    </location>
</feature>
<dbReference type="Proteomes" id="UP000678393">
    <property type="component" value="Unassembled WGS sequence"/>
</dbReference>
<protein>
    <submittedName>
        <fullName evidence="4">Uncharacterized protein</fullName>
    </submittedName>
</protein>
<reference evidence="4" key="1">
    <citation type="submission" date="2021-04" db="EMBL/GenBank/DDBJ databases">
        <authorList>
            <consortium name="Molecular Ecology Group"/>
        </authorList>
    </citation>
    <scope>NUCLEOTIDE SEQUENCE</scope>
</reference>
<dbReference type="Pfam" id="PF13855">
    <property type="entry name" value="LRR_8"/>
    <property type="match status" value="1"/>
</dbReference>
<proteinExistence type="predicted"/>
<dbReference type="PROSITE" id="PS51450">
    <property type="entry name" value="LRR"/>
    <property type="match status" value="1"/>
</dbReference>
<dbReference type="InterPro" id="IPR050333">
    <property type="entry name" value="SLRP"/>
</dbReference>
<organism evidence="4 5">
    <name type="scientific">Candidula unifasciata</name>
    <dbReference type="NCBI Taxonomy" id="100452"/>
    <lineage>
        <taxon>Eukaryota</taxon>
        <taxon>Metazoa</taxon>
        <taxon>Spiralia</taxon>
        <taxon>Lophotrochozoa</taxon>
        <taxon>Mollusca</taxon>
        <taxon>Gastropoda</taxon>
        <taxon>Heterobranchia</taxon>
        <taxon>Euthyneura</taxon>
        <taxon>Panpulmonata</taxon>
        <taxon>Eupulmonata</taxon>
        <taxon>Stylommatophora</taxon>
        <taxon>Helicina</taxon>
        <taxon>Helicoidea</taxon>
        <taxon>Geomitridae</taxon>
        <taxon>Candidula</taxon>
    </lineage>
</organism>
<dbReference type="PANTHER" id="PTHR45712:SF22">
    <property type="entry name" value="INSULIN-LIKE GROWTH FACTOR-BINDING PROTEIN COMPLEX ACID LABILE SUBUNIT"/>
    <property type="match status" value="1"/>
</dbReference>
<comment type="caution">
    <text evidence="4">The sequence shown here is derived from an EMBL/GenBank/DDBJ whole genome shotgun (WGS) entry which is preliminary data.</text>
</comment>
<keyword evidence="2" id="KW-0677">Repeat</keyword>
<sequence length="491" mass="55304">MGQARHDVLLQLFLLLRLHLCRADCVYKECSCSPYLIVCSYKNLQVIPPLNPAVTYPEWDLTLNSNNISSIPSGSLPANLTDIDLQDNPITTMDDDVFDGSVYMLASLYMSYVRFPKIPNAIGHLRALTELSITGGNITNWNDGVWINLGQTLETLILENVGMTTWPTWIQYFTKLTDLTVTFASFSTIPDNGLDGVANTLKDLRLYNNRFTMVPKAISNLTSLQTLSIYQNHITNLHWLPHYSRLISLSINNNYLSNASHVSQALRPFNESLSFLDINYNLLTAIPEFSFLVNVRMLDFSHNKIYDSDSGSVSEDTHFLDVSYNSLSLCPRILSNLVLVTDFSIAHNNLKAFQESDFHDQVTSINAEYNSITELTNTSFPENFGLLYLQLNDNPLTTISSGLLQRLPHLYKLDLRHTKLTRLPLGLSYLSELDILEVRNCTALVCTCMESTLRPFIMRPAPFQVLGNCGQTSIAEFFSMLSPYCPTTGNI</sequence>
<dbReference type="PANTHER" id="PTHR45712">
    <property type="entry name" value="AGAP008170-PA"/>
    <property type="match status" value="1"/>
</dbReference>
<evidence type="ECO:0000256" key="3">
    <source>
        <dbReference type="SAM" id="SignalP"/>
    </source>
</evidence>
<accession>A0A8S3Z5L8</accession>
<dbReference type="OrthoDB" id="6137799at2759"/>
<keyword evidence="3" id="KW-0732">Signal</keyword>
<dbReference type="InterPro" id="IPR003591">
    <property type="entry name" value="Leu-rich_rpt_typical-subtyp"/>
</dbReference>
<feature type="chain" id="PRO_5035921136" evidence="3">
    <location>
        <begin position="24"/>
        <end position="491"/>
    </location>
</feature>
<dbReference type="InterPro" id="IPR032675">
    <property type="entry name" value="LRR_dom_sf"/>
</dbReference>
<dbReference type="SMART" id="SM00369">
    <property type="entry name" value="LRR_TYP"/>
    <property type="match status" value="6"/>
</dbReference>
<dbReference type="SMART" id="SM00365">
    <property type="entry name" value="LRR_SD22"/>
    <property type="match status" value="4"/>
</dbReference>
<dbReference type="EMBL" id="CAJHNH020001857">
    <property type="protein sequence ID" value="CAG5124724.1"/>
    <property type="molecule type" value="Genomic_DNA"/>
</dbReference>
<dbReference type="InterPro" id="IPR001611">
    <property type="entry name" value="Leu-rich_rpt"/>
</dbReference>
<evidence type="ECO:0000256" key="1">
    <source>
        <dbReference type="ARBA" id="ARBA00022614"/>
    </source>
</evidence>
<dbReference type="AlphaFoldDB" id="A0A8S3Z5L8"/>
<evidence type="ECO:0000256" key="2">
    <source>
        <dbReference type="ARBA" id="ARBA00022737"/>
    </source>
</evidence>